<protein>
    <recommendedName>
        <fullName evidence="4">DUF2178 domain-containing protein</fullName>
    </recommendedName>
</protein>
<reference evidence="2 3" key="1">
    <citation type="submission" date="2024-10" db="EMBL/GenBank/DDBJ databases">
        <title>The Natural Products Discovery Center: Release of the First 8490 Sequenced Strains for Exploring Actinobacteria Biosynthetic Diversity.</title>
        <authorList>
            <person name="Kalkreuter E."/>
            <person name="Kautsar S.A."/>
            <person name="Yang D."/>
            <person name="Bader C.D."/>
            <person name="Teijaro C.N."/>
            <person name="Fluegel L."/>
            <person name="Davis C.M."/>
            <person name="Simpson J.R."/>
            <person name="Lauterbach L."/>
            <person name="Steele A.D."/>
            <person name="Gui C."/>
            <person name="Meng S."/>
            <person name="Li G."/>
            <person name="Viehrig K."/>
            <person name="Ye F."/>
            <person name="Su P."/>
            <person name="Kiefer A.F."/>
            <person name="Nichols A."/>
            <person name="Cepeda A.J."/>
            <person name="Yan W."/>
            <person name="Fan B."/>
            <person name="Jiang Y."/>
            <person name="Adhikari A."/>
            <person name="Zheng C.-J."/>
            <person name="Schuster L."/>
            <person name="Cowan T.M."/>
            <person name="Smanski M.J."/>
            <person name="Chevrette M.G."/>
            <person name="De Carvalho L.P.S."/>
            <person name="Shen B."/>
        </authorList>
    </citation>
    <scope>NUCLEOTIDE SEQUENCE [LARGE SCALE GENOMIC DNA]</scope>
    <source>
        <strain evidence="2 3">NPDC050545</strain>
    </source>
</reference>
<comment type="caution">
    <text evidence="2">The sequence shown here is derived from an EMBL/GenBank/DDBJ whole genome shotgun (WGS) entry which is preliminary data.</text>
</comment>
<proteinExistence type="predicted"/>
<evidence type="ECO:0000256" key="1">
    <source>
        <dbReference type="SAM" id="Phobius"/>
    </source>
</evidence>
<keyword evidence="1" id="KW-0812">Transmembrane</keyword>
<sequence length="139" mass="15137">MTYEEKGIWVFLLVNAVTFVTYVVIILTRAADGDLAQVPYVSTLLWTLGISIAAAVAGRILVEIVKPSESHRADVRDKEINRYGEYAAGSILAVGMVIPFALTLAGAAHFWIANAMYAVYTLAFLIGPALKLVAYRRGM</sequence>
<gene>
    <name evidence="2" type="ORF">ACIBG2_12760</name>
</gene>
<dbReference type="Proteomes" id="UP001612741">
    <property type="component" value="Unassembled WGS sequence"/>
</dbReference>
<evidence type="ECO:0000313" key="2">
    <source>
        <dbReference type="EMBL" id="MFI6498257.1"/>
    </source>
</evidence>
<dbReference type="RefSeq" id="WP_397081513.1">
    <property type="nucleotide sequence ID" value="NZ_JBITGY010000003.1"/>
</dbReference>
<dbReference type="EMBL" id="JBITGY010000003">
    <property type="protein sequence ID" value="MFI6498257.1"/>
    <property type="molecule type" value="Genomic_DNA"/>
</dbReference>
<feature type="transmembrane region" description="Helical" evidence="1">
    <location>
        <begin position="43"/>
        <end position="65"/>
    </location>
</feature>
<organism evidence="2 3">
    <name type="scientific">Nonomuraea typhae</name>
    <dbReference type="NCBI Taxonomy" id="2603600"/>
    <lineage>
        <taxon>Bacteria</taxon>
        <taxon>Bacillati</taxon>
        <taxon>Actinomycetota</taxon>
        <taxon>Actinomycetes</taxon>
        <taxon>Streptosporangiales</taxon>
        <taxon>Streptosporangiaceae</taxon>
        <taxon>Nonomuraea</taxon>
    </lineage>
</organism>
<feature type="transmembrane region" description="Helical" evidence="1">
    <location>
        <begin position="7"/>
        <end position="31"/>
    </location>
</feature>
<keyword evidence="1" id="KW-0472">Membrane</keyword>
<feature type="transmembrane region" description="Helical" evidence="1">
    <location>
        <begin position="117"/>
        <end position="135"/>
    </location>
</feature>
<name>A0ABW7YRD3_9ACTN</name>
<keyword evidence="3" id="KW-1185">Reference proteome</keyword>
<evidence type="ECO:0008006" key="4">
    <source>
        <dbReference type="Google" id="ProtNLM"/>
    </source>
</evidence>
<feature type="transmembrane region" description="Helical" evidence="1">
    <location>
        <begin position="86"/>
        <end position="111"/>
    </location>
</feature>
<accession>A0ABW7YRD3</accession>
<evidence type="ECO:0000313" key="3">
    <source>
        <dbReference type="Proteomes" id="UP001612741"/>
    </source>
</evidence>
<keyword evidence="1" id="KW-1133">Transmembrane helix</keyword>